<dbReference type="Proteomes" id="UP000251314">
    <property type="component" value="Unassembled WGS sequence"/>
</dbReference>
<protein>
    <recommendedName>
        <fullName evidence="3">DDE-1 domain-containing protein</fullName>
    </recommendedName>
</protein>
<sequence length="200" mass="23377">MPPHRAWALMGRQNPAHIVGLKKHPGRLTAVLTTRADGGKLPILFIIRGKPGGRLEKTEIPTFPPGHFYIVQENAWMDDVGWKFYVERLLKYEFKKKKQQQRSHTIHQKRDTVCRMQDVGVEEVARELLCARDTVHGWWQKADKLLRFTGHATSKTMRSRDRKKMFPDVTAIVTFMKDKRCDEMALTTRSIMEYMWQLGD</sequence>
<name>A0A329SI30_9STRA</name>
<evidence type="ECO:0008006" key="3">
    <source>
        <dbReference type="Google" id="ProtNLM"/>
    </source>
</evidence>
<evidence type="ECO:0000313" key="1">
    <source>
        <dbReference type="EMBL" id="RAW36444.1"/>
    </source>
</evidence>
<dbReference type="OrthoDB" id="125890at2759"/>
<comment type="caution">
    <text evidence="1">The sequence shown here is derived from an EMBL/GenBank/DDBJ whole genome shotgun (WGS) entry which is preliminary data.</text>
</comment>
<gene>
    <name evidence="1" type="ORF">PC110_g7277</name>
</gene>
<reference evidence="1 2" key="1">
    <citation type="submission" date="2018-01" db="EMBL/GenBank/DDBJ databases">
        <title>Draft genome of the strawberry crown rot pathogen Phytophthora cactorum.</title>
        <authorList>
            <person name="Armitage A.D."/>
            <person name="Lysoe E."/>
            <person name="Nellist C.F."/>
            <person name="Harrison R.J."/>
            <person name="Brurberg M.B."/>
        </authorList>
    </citation>
    <scope>NUCLEOTIDE SEQUENCE [LARGE SCALE GENOMIC DNA]</scope>
    <source>
        <strain evidence="1 2">10300</strain>
    </source>
</reference>
<evidence type="ECO:0000313" key="2">
    <source>
        <dbReference type="Proteomes" id="UP000251314"/>
    </source>
</evidence>
<proteinExistence type="predicted"/>
<dbReference type="VEuPathDB" id="FungiDB:PC110_g7277"/>
<keyword evidence="2" id="KW-1185">Reference proteome</keyword>
<dbReference type="AlphaFoldDB" id="A0A329SI30"/>
<dbReference type="EMBL" id="MJFZ01000139">
    <property type="protein sequence ID" value="RAW36444.1"/>
    <property type="molecule type" value="Genomic_DNA"/>
</dbReference>
<organism evidence="1 2">
    <name type="scientific">Phytophthora cactorum</name>
    <dbReference type="NCBI Taxonomy" id="29920"/>
    <lineage>
        <taxon>Eukaryota</taxon>
        <taxon>Sar</taxon>
        <taxon>Stramenopiles</taxon>
        <taxon>Oomycota</taxon>
        <taxon>Peronosporomycetes</taxon>
        <taxon>Peronosporales</taxon>
        <taxon>Peronosporaceae</taxon>
        <taxon>Phytophthora</taxon>
    </lineage>
</organism>
<accession>A0A329SI30</accession>